<organism evidence="2 3">
    <name type="scientific">Hirschia litorea</name>
    <dbReference type="NCBI Taxonomy" id="1199156"/>
    <lineage>
        <taxon>Bacteria</taxon>
        <taxon>Pseudomonadati</taxon>
        <taxon>Pseudomonadota</taxon>
        <taxon>Alphaproteobacteria</taxon>
        <taxon>Hyphomonadales</taxon>
        <taxon>Hyphomonadaceae</taxon>
        <taxon>Hirschia</taxon>
    </lineage>
</organism>
<feature type="region of interest" description="Disordered" evidence="1">
    <location>
        <begin position="1"/>
        <end position="33"/>
    </location>
</feature>
<feature type="region of interest" description="Disordered" evidence="1">
    <location>
        <begin position="149"/>
        <end position="175"/>
    </location>
</feature>
<evidence type="ECO:0000256" key="1">
    <source>
        <dbReference type="SAM" id="MobiDB-lite"/>
    </source>
</evidence>
<name>A0ABW2INH2_9PROT</name>
<accession>A0ABW2INH2</accession>
<gene>
    <name evidence="2" type="ORF">ACFQS8_12955</name>
</gene>
<keyword evidence="3" id="KW-1185">Reference proteome</keyword>
<evidence type="ECO:0000313" key="2">
    <source>
        <dbReference type="EMBL" id="MFC7292533.1"/>
    </source>
</evidence>
<protein>
    <submittedName>
        <fullName evidence="2">Uncharacterized protein</fullName>
    </submittedName>
</protein>
<feature type="compositionally biased region" description="Basic residues" evidence="1">
    <location>
        <begin position="10"/>
        <end position="21"/>
    </location>
</feature>
<comment type="caution">
    <text evidence="2">The sequence shown here is derived from an EMBL/GenBank/DDBJ whole genome shotgun (WGS) entry which is preliminary data.</text>
</comment>
<reference evidence="3" key="1">
    <citation type="journal article" date="2019" name="Int. J. Syst. Evol. Microbiol.">
        <title>The Global Catalogue of Microorganisms (GCM) 10K type strain sequencing project: providing services to taxonomists for standard genome sequencing and annotation.</title>
        <authorList>
            <consortium name="The Broad Institute Genomics Platform"/>
            <consortium name="The Broad Institute Genome Sequencing Center for Infectious Disease"/>
            <person name="Wu L."/>
            <person name="Ma J."/>
        </authorList>
    </citation>
    <scope>NUCLEOTIDE SEQUENCE [LARGE SCALE GENOMIC DNA]</scope>
    <source>
        <strain evidence="3">CCUG 51308</strain>
    </source>
</reference>
<feature type="region of interest" description="Disordered" evidence="1">
    <location>
        <begin position="68"/>
        <end position="136"/>
    </location>
</feature>
<dbReference type="Proteomes" id="UP001596492">
    <property type="component" value="Unassembled WGS sequence"/>
</dbReference>
<proteinExistence type="predicted"/>
<evidence type="ECO:0000313" key="3">
    <source>
        <dbReference type="Proteomes" id="UP001596492"/>
    </source>
</evidence>
<sequence length="175" mass="19765">MAREIDDKKTKKALRKLRKAKARAESEDGPGLTEWEKEFFEGVEERLETFGSAFADPEKGHLDEALSARQTHIVREIDKKSRKKDGGMKRSSFKPKKQTKSKGKTNHYSPRGRDIHEDIADETPITPPIRTDKPKLKIASVKPAIELLKQQEKPALPSKPTPAKSPFRVIKGGKE</sequence>
<feature type="compositionally biased region" description="Basic residues" evidence="1">
    <location>
        <begin position="91"/>
        <end position="105"/>
    </location>
</feature>
<feature type="compositionally biased region" description="Basic and acidic residues" evidence="1">
    <location>
        <begin position="73"/>
        <end position="88"/>
    </location>
</feature>
<dbReference type="RefSeq" id="WP_382168035.1">
    <property type="nucleotide sequence ID" value="NZ_JBHTBR010000005.1"/>
</dbReference>
<dbReference type="EMBL" id="JBHTBR010000005">
    <property type="protein sequence ID" value="MFC7292533.1"/>
    <property type="molecule type" value="Genomic_DNA"/>
</dbReference>